<dbReference type="AlphaFoldDB" id="A0A1Q5Q4C1"/>
<evidence type="ECO:0000313" key="3">
    <source>
        <dbReference type="Proteomes" id="UP000185628"/>
    </source>
</evidence>
<accession>A0A1Q5Q4C1</accession>
<dbReference type="EMBL" id="MQVR01000011">
    <property type="protein sequence ID" value="OKL54631.1"/>
    <property type="molecule type" value="Genomic_DNA"/>
</dbReference>
<proteinExistence type="predicted"/>
<feature type="compositionally biased region" description="Basic and acidic residues" evidence="1">
    <location>
        <begin position="470"/>
        <end position="487"/>
    </location>
</feature>
<dbReference type="PANTHER" id="PTHR39420">
    <property type="match status" value="1"/>
</dbReference>
<evidence type="ECO:0000256" key="1">
    <source>
        <dbReference type="SAM" id="MobiDB-lite"/>
    </source>
</evidence>
<evidence type="ECO:0000313" key="2">
    <source>
        <dbReference type="EMBL" id="OKL54631.1"/>
    </source>
</evidence>
<gene>
    <name evidence="2" type="ORF">BSZ39_03270</name>
</gene>
<dbReference type="InterPro" id="IPR018766">
    <property type="entry name" value="Zinicin_2"/>
</dbReference>
<reference evidence="3" key="1">
    <citation type="submission" date="2016-12" db="EMBL/GenBank/DDBJ databases">
        <authorList>
            <person name="Meng X."/>
        </authorList>
    </citation>
    <scope>NUCLEOTIDE SEQUENCE [LARGE SCALE GENOMIC DNA]</scope>
    <source>
        <strain evidence="3">DSM 19116</strain>
    </source>
</reference>
<feature type="region of interest" description="Disordered" evidence="1">
    <location>
        <begin position="467"/>
        <end position="487"/>
    </location>
</feature>
<organism evidence="2 3">
    <name type="scientific">Bowdeniella nasicola</name>
    <dbReference type="NCBI Taxonomy" id="208480"/>
    <lineage>
        <taxon>Bacteria</taxon>
        <taxon>Bacillati</taxon>
        <taxon>Actinomycetota</taxon>
        <taxon>Actinomycetes</taxon>
        <taxon>Actinomycetales</taxon>
        <taxon>Actinomycetaceae</taxon>
        <taxon>Bowdeniella</taxon>
    </lineage>
</organism>
<keyword evidence="3" id="KW-1185">Reference proteome</keyword>
<dbReference type="Gene3D" id="1.20.150.30">
    <property type="entry name" value="Zincin-like metallopeptidase, N-terminal domain"/>
    <property type="match status" value="1"/>
</dbReference>
<name>A0A1Q5Q4C1_9ACTO</name>
<dbReference type="Pfam" id="PF10103">
    <property type="entry name" value="Zincin_2"/>
    <property type="match status" value="1"/>
</dbReference>
<dbReference type="NCBIfam" id="TIGR03624">
    <property type="entry name" value="putative hydrolase"/>
    <property type="match status" value="1"/>
</dbReference>
<dbReference type="InterPro" id="IPR042271">
    <property type="entry name" value="Zinicin_2_N"/>
</dbReference>
<protein>
    <recommendedName>
        <fullName evidence="4">Hydrolase</fullName>
    </recommendedName>
</protein>
<evidence type="ECO:0008006" key="4">
    <source>
        <dbReference type="Google" id="ProtNLM"/>
    </source>
</evidence>
<comment type="caution">
    <text evidence="2">The sequence shown here is derived from an EMBL/GenBank/DDBJ whole genome shotgun (WGS) entry which is preliminary data.</text>
</comment>
<dbReference type="STRING" id="208480.SAMN02910418_00235"/>
<dbReference type="PANTHER" id="PTHR39420:SF2">
    <property type="entry name" value="HYDROLASE"/>
    <property type="match status" value="1"/>
</dbReference>
<sequence length="487" mass="52652">MSEDVTPSNPGADGESWKEFLRSFLGEEGADEALRAMREAGLDPNALGQAAGIPLDPHQLSLMVTQMQAMMASAGDSAINEDMARDMSRQVARTDGDPTIMASQAAQYRNALQVADLWLDSVTDFDPPRGRRDVLSRAEWVDNTRDTLLDVASPVAQQMVDALIETLSGQLGEGGLPEGLALPGMPEGGDIGGIASQMMSKMSAAVFGAQFGQAIGTLGTEVFGYCDIGFPLTDGGHVALVPKNVEAFAEDLEVPFDEVIQFLAVREAAAGRLYSAVPWLPSHIRAILRTYAEGIDIDMDAMTEAMSSVDPTDPDQIREAMSSGVFALQSTDEQRAALERLETALAVVEGWVDTVTEQATRAHLPHTNALQEMIRRRRATGGPAERVFATLVGLDLRPARLLDAAKLFAAVQRERGVESRDGLWRHPDLMPTPQDLDEPDTFLARREAEQEAGSDFDTSLAALLDGTLPYHDEARAHDDKGEDEPRP</sequence>
<dbReference type="OrthoDB" id="8478472at2"/>
<dbReference type="SUPFAM" id="SSF55486">
    <property type="entry name" value="Metalloproteases ('zincins'), catalytic domain"/>
    <property type="match status" value="1"/>
</dbReference>
<dbReference type="Proteomes" id="UP000185628">
    <property type="component" value="Unassembled WGS sequence"/>
</dbReference>
<dbReference type="RefSeq" id="WP_073715958.1">
    <property type="nucleotide sequence ID" value="NZ_MQVR01000011.1"/>
</dbReference>